<keyword evidence="18" id="KW-1185">Reference proteome</keyword>
<comment type="pathway">
    <text evidence="2 14">Protein modification; protein ubiquitination.</text>
</comment>
<evidence type="ECO:0000256" key="13">
    <source>
        <dbReference type="ARBA" id="ARBA00023242"/>
    </source>
</evidence>
<dbReference type="Gene3D" id="3.30.40.10">
    <property type="entry name" value="Zinc/RING finger domain, C3HC4 (zinc finger)"/>
    <property type="match status" value="1"/>
</dbReference>
<feature type="domain" description="U-box" evidence="16">
    <location>
        <begin position="1"/>
        <end position="71"/>
    </location>
</feature>
<dbReference type="Pfam" id="PF08606">
    <property type="entry name" value="Prp19"/>
    <property type="match status" value="1"/>
</dbReference>
<keyword evidence="11 14" id="KW-0508">mRNA splicing</keyword>
<keyword evidence="13 14" id="KW-0539">Nucleus</keyword>
<dbReference type="GO" id="GO:0061630">
    <property type="term" value="F:ubiquitin protein ligase activity"/>
    <property type="evidence" value="ECO:0007669"/>
    <property type="project" value="UniProtKB-UniRule"/>
</dbReference>
<dbReference type="Proteomes" id="UP001311799">
    <property type="component" value="Unassembled WGS sequence"/>
</dbReference>
<dbReference type="InterPro" id="IPR013915">
    <property type="entry name" value="Prp19_cc"/>
</dbReference>
<evidence type="ECO:0000256" key="14">
    <source>
        <dbReference type="RuleBase" id="RU367101"/>
    </source>
</evidence>
<evidence type="ECO:0000256" key="11">
    <source>
        <dbReference type="ARBA" id="ARBA00023187"/>
    </source>
</evidence>
<dbReference type="GO" id="GO:0070534">
    <property type="term" value="P:protein K63-linked ubiquitination"/>
    <property type="evidence" value="ECO:0007669"/>
    <property type="project" value="UniProtKB-UniRule"/>
</dbReference>
<dbReference type="InterPro" id="IPR013083">
    <property type="entry name" value="Znf_RING/FYVE/PHD"/>
</dbReference>
<proteinExistence type="inferred from homology"/>
<dbReference type="PANTHER" id="PTHR43995:SF1">
    <property type="entry name" value="PRE-MRNA-PROCESSING FACTOR 19"/>
    <property type="match status" value="1"/>
</dbReference>
<keyword evidence="5 14" id="KW-0507">mRNA processing</keyword>
<dbReference type="InterPro" id="IPR055340">
    <property type="entry name" value="RING-Ubox_PRP19"/>
</dbReference>
<dbReference type="GO" id="GO:0005737">
    <property type="term" value="C:cytoplasm"/>
    <property type="evidence" value="ECO:0007669"/>
    <property type="project" value="TreeGrafter"/>
</dbReference>
<evidence type="ECO:0000256" key="12">
    <source>
        <dbReference type="ARBA" id="ARBA00023204"/>
    </source>
</evidence>
<comment type="subunit">
    <text evidence="14">Homotetramer.</text>
</comment>
<comment type="catalytic activity">
    <reaction evidence="14">
        <text>S-ubiquitinyl-[E2 ubiquitin-conjugating enzyme]-L-cysteine + [acceptor protein]-L-lysine = [E2 ubiquitin-conjugating enzyme]-L-cysteine + N(6)-ubiquitinyl-[acceptor protein]-L-lysine.</text>
        <dbReference type="EC" id="2.3.2.27"/>
    </reaction>
</comment>
<dbReference type="GO" id="GO:0000974">
    <property type="term" value="C:Prp19 complex"/>
    <property type="evidence" value="ECO:0007669"/>
    <property type="project" value="UniProtKB-UniRule"/>
</dbReference>
<accession>A0AAV9Y3N2</accession>
<sequence length="613" mass="69599">MSFICGISGVVPEEPVISKTGYIFEKRLIHDYIKCNGCCPITKMSLGLNDLIEVKTENNVKPRIINNTSIPGILDSLRTEWDAIMMEMFQLKSELEQTKMQLSHTLYQHDASCRVIARISRERDNAIKRLAEIHENINNVETNDDGVSLSEKGDGCKKQDYGSSDKHINSPLEENAKRAKKDDSLSNPSLSLNIYENRISKETILEFEEYSEKMRPIRKKMTFPNILSSEKVKKFEFVKEIKIDTEHKLTHSNFVSDYILVSGHENGQIIVSSIYGNLNSDSSNSGEEYSHTIAEIPPPKVSENSEFNGVKLVSALTSNETYFSEYKNIPDKVIVNYSQDPSNIHIYQRNGGEDSFNHILELNIKKDNSFNSKLEVESFQEHPIKKYILANYKMSHNAGYIGNFSLFDIEVGSQICNYSVNTDNSSSSDYYSDVKIHPDGIIVSGICSSGNNIDIWDLRTLNKITSIGPNLSNIPSSVNHHKSNKSFVSFSNNGYHLFSTYDLKIYLWDLRKSALLDYIDSGFIRTNSNSDDCECNIKINLDESGRYISSIYQDKISIFSFIGKNKLEKINTFCCNSDHYGFQDSHFSNNVNFISALSNNNIRIWSSNDSKLL</sequence>
<keyword evidence="9 14" id="KW-0227">DNA damage</keyword>
<dbReference type="InterPro" id="IPR003613">
    <property type="entry name" value="Ubox_domain"/>
</dbReference>
<evidence type="ECO:0000256" key="4">
    <source>
        <dbReference type="ARBA" id="ARBA00022574"/>
    </source>
</evidence>
<organism evidence="17 18">
    <name type="scientific">Cryptosporidium xiaoi</name>
    <dbReference type="NCBI Taxonomy" id="659607"/>
    <lineage>
        <taxon>Eukaryota</taxon>
        <taxon>Sar</taxon>
        <taxon>Alveolata</taxon>
        <taxon>Apicomplexa</taxon>
        <taxon>Conoidasida</taxon>
        <taxon>Coccidia</taxon>
        <taxon>Eucoccidiorida</taxon>
        <taxon>Eimeriorina</taxon>
        <taxon>Cryptosporidiidae</taxon>
        <taxon>Cryptosporidium</taxon>
    </lineage>
</organism>
<dbReference type="Gene3D" id="2.130.10.10">
    <property type="entry name" value="YVTN repeat-like/Quinoprotein amine dehydrogenase"/>
    <property type="match status" value="1"/>
</dbReference>
<dbReference type="InterPro" id="IPR015943">
    <property type="entry name" value="WD40/YVTN_repeat-like_dom_sf"/>
</dbReference>
<comment type="similarity">
    <text evidence="3 14">Belongs to the WD repeat PRP19 family.</text>
</comment>
<evidence type="ECO:0000256" key="10">
    <source>
        <dbReference type="ARBA" id="ARBA00022786"/>
    </source>
</evidence>
<dbReference type="FunFam" id="3.30.40.10:FF:000027">
    <property type="entry name" value="Pre-mRNA-processing factor 19, putative"/>
    <property type="match status" value="1"/>
</dbReference>
<evidence type="ECO:0000256" key="1">
    <source>
        <dbReference type="ARBA" id="ARBA00004123"/>
    </source>
</evidence>
<evidence type="ECO:0000313" key="17">
    <source>
        <dbReference type="EMBL" id="KAK6589831.1"/>
    </source>
</evidence>
<dbReference type="SUPFAM" id="SSF50998">
    <property type="entry name" value="Quinoprotein alcohol dehydrogenase-like"/>
    <property type="match status" value="1"/>
</dbReference>
<comment type="caution">
    <text evidence="17">The sequence shown here is derived from an EMBL/GenBank/DDBJ whole genome shotgun (WGS) entry which is preliminary data.</text>
</comment>
<evidence type="ECO:0000256" key="9">
    <source>
        <dbReference type="ARBA" id="ARBA00022763"/>
    </source>
</evidence>
<evidence type="ECO:0000256" key="6">
    <source>
        <dbReference type="ARBA" id="ARBA00022679"/>
    </source>
</evidence>
<dbReference type="CDD" id="cd16656">
    <property type="entry name" value="RING-Ubox_PRP19"/>
    <property type="match status" value="1"/>
</dbReference>
<evidence type="ECO:0000256" key="15">
    <source>
        <dbReference type="SAM" id="MobiDB-lite"/>
    </source>
</evidence>
<dbReference type="GO" id="GO:0071006">
    <property type="term" value="C:U2-type catalytic step 1 spliceosome"/>
    <property type="evidence" value="ECO:0007669"/>
    <property type="project" value="TreeGrafter"/>
</dbReference>
<dbReference type="PROSITE" id="PS51698">
    <property type="entry name" value="U_BOX"/>
    <property type="match status" value="1"/>
</dbReference>
<keyword evidence="7 14" id="KW-0747">Spliceosome</keyword>
<evidence type="ECO:0000256" key="2">
    <source>
        <dbReference type="ARBA" id="ARBA00004906"/>
    </source>
</evidence>
<dbReference type="SMART" id="SM00504">
    <property type="entry name" value="Ubox"/>
    <property type="match status" value="1"/>
</dbReference>
<name>A0AAV9Y3N2_9CRYT</name>
<reference evidence="17 18" key="1">
    <citation type="submission" date="2023-10" db="EMBL/GenBank/DDBJ databases">
        <title>Comparative genomics analysis reveals potential genetic determinants of host preference in Cryptosporidium xiaoi.</title>
        <authorList>
            <person name="Xiao L."/>
            <person name="Li J."/>
        </authorList>
    </citation>
    <scope>NUCLEOTIDE SEQUENCE [LARGE SCALE GENOMIC DNA]</scope>
    <source>
        <strain evidence="17 18">52996</strain>
    </source>
</reference>
<evidence type="ECO:0000259" key="16">
    <source>
        <dbReference type="PROSITE" id="PS51698"/>
    </source>
</evidence>
<dbReference type="InterPro" id="IPR038959">
    <property type="entry name" value="Prp19"/>
</dbReference>
<dbReference type="GO" id="GO:0000398">
    <property type="term" value="P:mRNA splicing, via spliceosome"/>
    <property type="evidence" value="ECO:0007669"/>
    <property type="project" value="InterPro"/>
</dbReference>
<dbReference type="InterPro" id="IPR011047">
    <property type="entry name" value="Quinoprotein_ADH-like_sf"/>
</dbReference>
<evidence type="ECO:0000256" key="5">
    <source>
        <dbReference type="ARBA" id="ARBA00022664"/>
    </source>
</evidence>
<evidence type="ECO:0000256" key="7">
    <source>
        <dbReference type="ARBA" id="ARBA00022728"/>
    </source>
</evidence>
<keyword evidence="10 14" id="KW-0833">Ubl conjugation pathway</keyword>
<keyword evidence="6 14" id="KW-0808">Transferase</keyword>
<dbReference type="GO" id="GO:0006281">
    <property type="term" value="P:DNA repair"/>
    <property type="evidence" value="ECO:0007669"/>
    <property type="project" value="UniProtKB-KW"/>
</dbReference>
<evidence type="ECO:0000313" key="18">
    <source>
        <dbReference type="Proteomes" id="UP001311799"/>
    </source>
</evidence>
<dbReference type="PANTHER" id="PTHR43995">
    <property type="entry name" value="PRE-MRNA-PROCESSING FACTOR 19"/>
    <property type="match status" value="1"/>
</dbReference>
<comment type="subcellular location">
    <subcellularLocation>
        <location evidence="1 14">Nucleus</location>
    </subcellularLocation>
</comment>
<gene>
    <name evidence="17" type="ORF">RS030_192862</name>
</gene>
<dbReference type="EC" id="2.3.2.27" evidence="14"/>
<protein>
    <recommendedName>
        <fullName evidence="14">Pre-mRNA-processing factor 19</fullName>
        <ecNumber evidence="14">2.3.2.27</ecNumber>
    </recommendedName>
</protein>
<comment type="function">
    <text evidence="14">Ubiquitin-protein ligase which is mainly involved pre-mRNA splicing and DNA repair. Required for pre-mRNA splicing as component of the spliceosome.</text>
</comment>
<feature type="region of interest" description="Disordered" evidence="15">
    <location>
        <begin position="141"/>
        <end position="187"/>
    </location>
</feature>
<dbReference type="AlphaFoldDB" id="A0AAV9Y3N2"/>
<keyword evidence="4" id="KW-0853">WD repeat</keyword>
<dbReference type="SUPFAM" id="SSF57850">
    <property type="entry name" value="RING/U-box"/>
    <property type="match status" value="1"/>
</dbReference>
<dbReference type="EMBL" id="JAWDEY010000010">
    <property type="protein sequence ID" value="KAK6589831.1"/>
    <property type="molecule type" value="Genomic_DNA"/>
</dbReference>
<evidence type="ECO:0000256" key="8">
    <source>
        <dbReference type="ARBA" id="ARBA00022737"/>
    </source>
</evidence>
<keyword evidence="12 14" id="KW-0234">DNA repair</keyword>
<feature type="compositionally biased region" description="Basic and acidic residues" evidence="15">
    <location>
        <begin position="151"/>
        <end position="184"/>
    </location>
</feature>
<keyword evidence="8" id="KW-0677">Repeat</keyword>
<evidence type="ECO:0000256" key="3">
    <source>
        <dbReference type="ARBA" id="ARBA00006388"/>
    </source>
</evidence>